<dbReference type="eggNOG" id="ENOG5033M9V">
    <property type="taxonomic scope" value="Bacteria"/>
</dbReference>
<accession>A0A016XML3</accession>
<dbReference type="Proteomes" id="UP000023268">
    <property type="component" value="Unassembled WGS sequence"/>
</dbReference>
<evidence type="ECO:0008006" key="3">
    <source>
        <dbReference type="Google" id="ProtNLM"/>
    </source>
</evidence>
<proteinExistence type="predicted"/>
<gene>
    <name evidence="1" type="ORF">AZ34_07210</name>
</gene>
<dbReference type="AlphaFoldDB" id="A0A016XML3"/>
<sequence>MCVHQVAFAQTKFLAESDIRKTAESVVANVTAGNPARAWKDLRPLTVIPSSEFDVFEAQYGSQVSQMIQRFGKPIGYEYVRTEKVGNSLQRLIFLARHEKAPLRWVLVFYRTEKGWVATEFKFDGDVQNLFTAGG</sequence>
<organism evidence="1 2">
    <name type="scientific">Hylemonella gracilis str. Niagara R</name>
    <dbReference type="NCBI Taxonomy" id="1458275"/>
    <lineage>
        <taxon>Bacteria</taxon>
        <taxon>Pseudomonadati</taxon>
        <taxon>Pseudomonadota</taxon>
        <taxon>Betaproteobacteria</taxon>
        <taxon>Burkholderiales</taxon>
        <taxon>Comamonadaceae</taxon>
        <taxon>Hylemonella</taxon>
    </lineage>
</organism>
<dbReference type="STRING" id="1458275.AZ34_07210"/>
<dbReference type="EMBL" id="JEMG01000001">
    <property type="protein sequence ID" value="EYC52827.1"/>
    <property type="molecule type" value="Genomic_DNA"/>
</dbReference>
<protein>
    <recommendedName>
        <fullName evidence="3">DUF4864 domain-containing protein</fullName>
    </recommendedName>
</protein>
<comment type="caution">
    <text evidence="1">The sequence shown here is derived from an EMBL/GenBank/DDBJ whole genome shotgun (WGS) entry which is preliminary data.</text>
</comment>
<reference evidence="1 2" key="1">
    <citation type="submission" date="2014-02" db="EMBL/GenBank/DDBJ databases">
        <title>Draft Genome of Hylemonella gracilis isolated from the Niagara River.</title>
        <authorList>
            <person name="Pawlowski D.R."/>
            <person name="Koudelka G.B."/>
        </authorList>
    </citation>
    <scope>NUCLEOTIDE SEQUENCE [LARGE SCALE GENOMIC DNA]</scope>
    <source>
        <strain evidence="1 2">Niagara R</strain>
    </source>
</reference>
<name>A0A016XML3_9BURK</name>
<evidence type="ECO:0000313" key="1">
    <source>
        <dbReference type="EMBL" id="EYC52827.1"/>
    </source>
</evidence>
<evidence type="ECO:0000313" key="2">
    <source>
        <dbReference type="Proteomes" id="UP000023268"/>
    </source>
</evidence>